<evidence type="ECO:0000313" key="1">
    <source>
        <dbReference type="EMBL" id="KIO06288.1"/>
    </source>
</evidence>
<dbReference type="HOGENOM" id="CLU_1274939_0_0_1"/>
<evidence type="ECO:0000313" key="2">
    <source>
        <dbReference type="Proteomes" id="UP000054217"/>
    </source>
</evidence>
<dbReference type="InParanoid" id="A0A0C3JB41"/>
<accession>A0A0C3JB41</accession>
<organism evidence="1 2">
    <name type="scientific">Pisolithus tinctorius Marx 270</name>
    <dbReference type="NCBI Taxonomy" id="870435"/>
    <lineage>
        <taxon>Eukaryota</taxon>
        <taxon>Fungi</taxon>
        <taxon>Dikarya</taxon>
        <taxon>Basidiomycota</taxon>
        <taxon>Agaricomycotina</taxon>
        <taxon>Agaricomycetes</taxon>
        <taxon>Agaricomycetidae</taxon>
        <taxon>Boletales</taxon>
        <taxon>Sclerodermatineae</taxon>
        <taxon>Pisolithaceae</taxon>
        <taxon>Pisolithus</taxon>
    </lineage>
</organism>
<reference evidence="2" key="2">
    <citation type="submission" date="2015-01" db="EMBL/GenBank/DDBJ databases">
        <title>Evolutionary Origins and Diversification of the Mycorrhizal Mutualists.</title>
        <authorList>
            <consortium name="DOE Joint Genome Institute"/>
            <consortium name="Mycorrhizal Genomics Consortium"/>
            <person name="Kohler A."/>
            <person name="Kuo A."/>
            <person name="Nagy L.G."/>
            <person name="Floudas D."/>
            <person name="Copeland A."/>
            <person name="Barry K.W."/>
            <person name="Cichocki N."/>
            <person name="Veneault-Fourrey C."/>
            <person name="LaButti K."/>
            <person name="Lindquist E.A."/>
            <person name="Lipzen A."/>
            <person name="Lundell T."/>
            <person name="Morin E."/>
            <person name="Murat C."/>
            <person name="Riley R."/>
            <person name="Ohm R."/>
            <person name="Sun H."/>
            <person name="Tunlid A."/>
            <person name="Henrissat B."/>
            <person name="Grigoriev I.V."/>
            <person name="Hibbett D.S."/>
            <person name="Martin F."/>
        </authorList>
    </citation>
    <scope>NUCLEOTIDE SEQUENCE [LARGE SCALE GENOMIC DNA]</scope>
    <source>
        <strain evidence="2">Marx 270</strain>
    </source>
</reference>
<reference evidence="1 2" key="1">
    <citation type="submission" date="2014-04" db="EMBL/GenBank/DDBJ databases">
        <authorList>
            <consortium name="DOE Joint Genome Institute"/>
            <person name="Kuo A."/>
            <person name="Kohler A."/>
            <person name="Costa M.D."/>
            <person name="Nagy L.G."/>
            <person name="Floudas D."/>
            <person name="Copeland A."/>
            <person name="Barry K.W."/>
            <person name="Cichocki N."/>
            <person name="Veneault-Fourrey C."/>
            <person name="LaButti K."/>
            <person name="Lindquist E.A."/>
            <person name="Lipzen A."/>
            <person name="Lundell T."/>
            <person name="Morin E."/>
            <person name="Murat C."/>
            <person name="Sun H."/>
            <person name="Tunlid A."/>
            <person name="Henrissat B."/>
            <person name="Grigoriev I.V."/>
            <person name="Hibbett D.S."/>
            <person name="Martin F."/>
            <person name="Nordberg H.P."/>
            <person name="Cantor M.N."/>
            <person name="Hua S.X."/>
        </authorList>
    </citation>
    <scope>NUCLEOTIDE SEQUENCE [LARGE SCALE GENOMIC DNA]</scope>
    <source>
        <strain evidence="1 2">Marx 270</strain>
    </source>
</reference>
<keyword evidence="2" id="KW-1185">Reference proteome</keyword>
<sequence length="202" mass="21896">MVPTSCGKLPTNIGTPAGGSLTADQWLLLATVYGPVVLWSACLPEDARGEALHAHVQTITKAESEKQAHVTQRAEHAKALLEAKKQGEGAYEAMKLKIAQDKLKVAKAKNQEKLQIVAAKQVEKATMTAAKKAKAAQARLVRKCKATHKEQLSHPLSMQANEEESSGAIAFTDEDNGKFSLHPNDLDNFLKLCSALHILLRQ</sequence>
<dbReference type="STRING" id="870435.A0A0C3JB41"/>
<dbReference type="EMBL" id="KN831963">
    <property type="protein sequence ID" value="KIO06288.1"/>
    <property type="molecule type" value="Genomic_DNA"/>
</dbReference>
<name>A0A0C3JB41_PISTI</name>
<proteinExistence type="predicted"/>
<protein>
    <submittedName>
        <fullName evidence="1">Uncharacterized protein</fullName>
    </submittedName>
</protein>
<dbReference type="OrthoDB" id="3239894at2759"/>
<dbReference type="AlphaFoldDB" id="A0A0C3JB41"/>
<dbReference type="Proteomes" id="UP000054217">
    <property type="component" value="Unassembled WGS sequence"/>
</dbReference>
<gene>
    <name evidence="1" type="ORF">M404DRAFT_24567</name>
</gene>